<dbReference type="FunFam" id="3.30.160.60:FF:000446">
    <property type="entry name" value="Zinc finger protein"/>
    <property type="match status" value="2"/>
</dbReference>
<feature type="domain" description="C2H2-type" evidence="11">
    <location>
        <begin position="134"/>
        <end position="161"/>
    </location>
</feature>
<feature type="domain" description="C2H2-type" evidence="11">
    <location>
        <begin position="190"/>
        <end position="213"/>
    </location>
</feature>
<dbReference type="GO" id="GO:0000981">
    <property type="term" value="F:DNA-binding transcription factor activity, RNA polymerase II-specific"/>
    <property type="evidence" value="ECO:0007669"/>
    <property type="project" value="TreeGrafter"/>
</dbReference>
<reference evidence="12" key="1">
    <citation type="submission" date="2022-07" db="EMBL/GenBank/DDBJ databases">
        <authorList>
            <person name="Trinca V."/>
            <person name="Uliana J.V.C."/>
            <person name="Torres T.T."/>
            <person name="Ward R.J."/>
            <person name="Monesi N."/>
        </authorList>
    </citation>
    <scope>NUCLEOTIDE SEQUENCE</scope>
    <source>
        <strain evidence="12">HSMRA1968</strain>
        <tissue evidence="12">Whole embryos</tissue>
    </source>
</reference>
<evidence type="ECO:0000256" key="2">
    <source>
        <dbReference type="ARBA" id="ARBA00006991"/>
    </source>
</evidence>
<evidence type="ECO:0000256" key="7">
    <source>
        <dbReference type="ARBA" id="ARBA00023015"/>
    </source>
</evidence>
<dbReference type="GO" id="GO:0031981">
    <property type="term" value="C:nuclear lumen"/>
    <property type="evidence" value="ECO:0007669"/>
    <property type="project" value="UniProtKB-ARBA"/>
</dbReference>
<dbReference type="FunFam" id="3.30.160.60:FF:000001">
    <property type="entry name" value="Zinc finger protein 1 homolog"/>
    <property type="match status" value="1"/>
</dbReference>
<keyword evidence="4" id="KW-0677">Repeat</keyword>
<comment type="caution">
    <text evidence="12">The sequence shown here is derived from an EMBL/GenBank/DDBJ whole genome shotgun (WGS) entry which is preliminary data.</text>
</comment>
<evidence type="ECO:0000256" key="1">
    <source>
        <dbReference type="ARBA" id="ARBA00004123"/>
    </source>
</evidence>
<feature type="domain" description="C2H2-type" evidence="11">
    <location>
        <begin position="214"/>
        <end position="241"/>
    </location>
</feature>
<evidence type="ECO:0000256" key="4">
    <source>
        <dbReference type="ARBA" id="ARBA00022737"/>
    </source>
</evidence>
<evidence type="ECO:0000256" key="5">
    <source>
        <dbReference type="ARBA" id="ARBA00022771"/>
    </source>
</evidence>
<sequence length="327" mass="37430">MEGVWIKPEPVDAEYPVILDVKSEVGAGVEENAPSAILEPENLDIKSEITLGEYEFSAGNALTESKKEVKLKKNFKCEECGRFLLSRSHLVIHQRIHTGEKPFQCDICESKFATKRCVTKHMFRHTGEVRQRPIHCPVCDKNFMDKKGLKGHMLQHTNRSRYSCEFCDMTFYLITTLKVHLRTHTGEKPFVCDDCGKGFTAKGSLLRHNRVHSLSCDKCEQTFVQYADLKSHRLTHITPQTSDSGNNGWKDGFEEFSEEALVATKIPCDKSDTRDEVVNTHTMEQQITGTGVRPFICDECGLRFAQKGHILLHLRRHLNLKRYFCDH</sequence>
<name>A0A9Q0S305_9DIPT</name>
<feature type="domain" description="C2H2-type" evidence="11">
    <location>
        <begin position="162"/>
        <end position="189"/>
    </location>
</feature>
<comment type="similarity">
    <text evidence="2">Belongs to the krueppel C2H2-type zinc-finger protein family.</text>
</comment>
<dbReference type="SMART" id="SM00355">
    <property type="entry name" value="ZnF_C2H2"/>
    <property type="match status" value="7"/>
</dbReference>
<keyword evidence="7" id="KW-0805">Transcription regulation</keyword>
<dbReference type="AlphaFoldDB" id="A0A9Q0S305"/>
<evidence type="ECO:0000256" key="9">
    <source>
        <dbReference type="ARBA" id="ARBA00023242"/>
    </source>
</evidence>
<protein>
    <submittedName>
        <fullName evidence="12">Zinc finger protein</fullName>
    </submittedName>
</protein>
<keyword evidence="13" id="KW-1185">Reference proteome</keyword>
<evidence type="ECO:0000256" key="3">
    <source>
        <dbReference type="ARBA" id="ARBA00022723"/>
    </source>
</evidence>
<accession>A0A9Q0S305</accession>
<dbReference type="PANTHER" id="PTHR24381">
    <property type="entry name" value="ZINC FINGER PROTEIN"/>
    <property type="match status" value="1"/>
</dbReference>
<dbReference type="InterPro" id="IPR036236">
    <property type="entry name" value="Znf_C2H2_sf"/>
</dbReference>
<dbReference type="PANTHER" id="PTHR24381:SF393">
    <property type="entry name" value="CHROMATIN-LINKED ADAPTOR FOR MSL PROTEINS, ISOFORM B"/>
    <property type="match status" value="1"/>
</dbReference>
<dbReference type="EMBL" id="WJQU01000002">
    <property type="protein sequence ID" value="KAJ6643497.1"/>
    <property type="molecule type" value="Genomic_DNA"/>
</dbReference>
<evidence type="ECO:0000313" key="12">
    <source>
        <dbReference type="EMBL" id="KAJ6643497.1"/>
    </source>
</evidence>
<keyword evidence="3" id="KW-0479">Metal-binding</keyword>
<feature type="domain" description="C2H2-type" evidence="11">
    <location>
        <begin position="103"/>
        <end position="130"/>
    </location>
</feature>
<evidence type="ECO:0000259" key="11">
    <source>
        <dbReference type="PROSITE" id="PS50157"/>
    </source>
</evidence>
<dbReference type="Proteomes" id="UP001151699">
    <property type="component" value="Chromosome B"/>
</dbReference>
<dbReference type="PROSITE" id="PS00028">
    <property type="entry name" value="ZINC_FINGER_C2H2_1"/>
    <property type="match status" value="7"/>
</dbReference>
<proteinExistence type="inferred from homology"/>
<dbReference type="OrthoDB" id="6077919at2759"/>
<dbReference type="Gene3D" id="3.30.160.60">
    <property type="entry name" value="Classic Zinc Finger"/>
    <property type="match status" value="6"/>
</dbReference>
<evidence type="ECO:0000313" key="13">
    <source>
        <dbReference type="Proteomes" id="UP001151699"/>
    </source>
</evidence>
<dbReference type="GO" id="GO:0008270">
    <property type="term" value="F:zinc ion binding"/>
    <property type="evidence" value="ECO:0007669"/>
    <property type="project" value="UniProtKB-KW"/>
</dbReference>
<dbReference type="SUPFAM" id="SSF57667">
    <property type="entry name" value="beta-beta-alpha zinc fingers"/>
    <property type="match status" value="4"/>
</dbReference>
<keyword evidence="8" id="KW-0804">Transcription</keyword>
<dbReference type="GO" id="GO:0000977">
    <property type="term" value="F:RNA polymerase II transcription regulatory region sequence-specific DNA binding"/>
    <property type="evidence" value="ECO:0007669"/>
    <property type="project" value="TreeGrafter"/>
</dbReference>
<evidence type="ECO:0000256" key="6">
    <source>
        <dbReference type="ARBA" id="ARBA00022833"/>
    </source>
</evidence>
<dbReference type="Pfam" id="PF13894">
    <property type="entry name" value="zf-C2H2_4"/>
    <property type="match status" value="1"/>
</dbReference>
<dbReference type="FunFam" id="3.30.160.60:FF:000624">
    <property type="entry name" value="zinc finger protein 697"/>
    <property type="match status" value="1"/>
</dbReference>
<feature type="domain" description="C2H2-type" evidence="11">
    <location>
        <begin position="295"/>
        <end position="322"/>
    </location>
</feature>
<dbReference type="Pfam" id="PF00096">
    <property type="entry name" value="zf-C2H2"/>
    <property type="match status" value="5"/>
</dbReference>
<comment type="subcellular location">
    <subcellularLocation>
        <location evidence="1">Nucleus</location>
    </subcellularLocation>
</comment>
<keyword evidence="6" id="KW-0862">Zinc</keyword>
<organism evidence="12 13">
    <name type="scientific">Pseudolycoriella hygida</name>
    <dbReference type="NCBI Taxonomy" id="35572"/>
    <lineage>
        <taxon>Eukaryota</taxon>
        <taxon>Metazoa</taxon>
        <taxon>Ecdysozoa</taxon>
        <taxon>Arthropoda</taxon>
        <taxon>Hexapoda</taxon>
        <taxon>Insecta</taxon>
        <taxon>Pterygota</taxon>
        <taxon>Neoptera</taxon>
        <taxon>Endopterygota</taxon>
        <taxon>Diptera</taxon>
        <taxon>Nematocera</taxon>
        <taxon>Sciaroidea</taxon>
        <taxon>Sciaridae</taxon>
        <taxon>Pseudolycoriella</taxon>
    </lineage>
</organism>
<keyword evidence="5 10" id="KW-0863">Zinc-finger</keyword>
<evidence type="ECO:0000256" key="8">
    <source>
        <dbReference type="ARBA" id="ARBA00023163"/>
    </source>
</evidence>
<gene>
    <name evidence="12" type="primary">ZNF33A</name>
    <name evidence="12" type="ORF">Bhyg_08459</name>
</gene>
<dbReference type="PROSITE" id="PS50157">
    <property type="entry name" value="ZINC_FINGER_C2H2_2"/>
    <property type="match status" value="7"/>
</dbReference>
<feature type="domain" description="C2H2-type" evidence="11">
    <location>
        <begin position="75"/>
        <end position="102"/>
    </location>
</feature>
<keyword evidence="9" id="KW-0539">Nucleus</keyword>
<evidence type="ECO:0000256" key="10">
    <source>
        <dbReference type="PROSITE-ProRule" id="PRU00042"/>
    </source>
</evidence>
<dbReference type="InterPro" id="IPR013087">
    <property type="entry name" value="Znf_C2H2_type"/>
</dbReference>